<dbReference type="GO" id="GO:0065003">
    <property type="term" value="P:protein-containing complex assembly"/>
    <property type="evidence" value="ECO:0007669"/>
    <property type="project" value="InterPro"/>
</dbReference>
<dbReference type="NCBIfam" id="NF009751">
    <property type="entry name" value="PRK13261.1-1"/>
    <property type="match status" value="1"/>
</dbReference>
<evidence type="ECO:0000256" key="1">
    <source>
        <dbReference type="ARBA" id="ARBA00004496"/>
    </source>
</evidence>
<organism evidence="8 9">
    <name type="scientific">Thiocystis violascens (strain ATCC 17096 / DSM 198 / 6111)</name>
    <name type="common">Chromatium violascens</name>
    <dbReference type="NCBI Taxonomy" id="765911"/>
    <lineage>
        <taxon>Bacteria</taxon>
        <taxon>Pseudomonadati</taxon>
        <taxon>Pseudomonadota</taxon>
        <taxon>Gammaproteobacteria</taxon>
        <taxon>Chromatiales</taxon>
        <taxon>Chromatiaceae</taxon>
        <taxon>Thiocystis</taxon>
    </lineage>
</organism>
<evidence type="ECO:0000256" key="5">
    <source>
        <dbReference type="HAMAP-Rule" id="MF_00822"/>
    </source>
</evidence>
<dbReference type="SMART" id="SM00988">
    <property type="entry name" value="UreE_N"/>
    <property type="match status" value="1"/>
</dbReference>
<dbReference type="OrthoDB" id="5421304at2"/>
<dbReference type="KEGG" id="tvi:Thivi_2082"/>
<dbReference type="PIRSF" id="PIRSF036402">
    <property type="entry name" value="Ureas_acces_UreE"/>
    <property type="match status" value="1"/>
</dbReference>
<evidence type="ECO:0000313" key="8">
    <source>
        <dbReference type="EMBL" id="AFL74035.1"/>
    </source>
</evidence>
<feature type="domain" description="UreE urease accessory N-terminal" evidence="7">
    <location>
        <begin position="1"/>
        <end position="66"/>
    </location>
</feature>
<gene>
    <name evidence="5" type="primary">ureE</name>
    <name evidence="8" type="ordered locus">Thivi_2082</name>
</gene>
<dbReference type="GO" id="GO:0005737">
    <property type="term" value="C:cytoplasm"/>
    <property type="evidence" value="ECO:0007669"/>
    <property type="project" value="UniProtKB-SubCell"/>
</dbReference>
<keyword evidence="4 5" id="KW-0143">Chaperone</keyword>
<accession>I3YAL7</accession>
<dbReference type="eggNOG" id="COG2371">
    <property type="taxonomic scope" value="Bacteria"/>
</dbReference>
<comment type="function">
    <text evidence="5">Involved in urease metallocenter assembly. Binds nickel. Probably functions as a nickel donor during metallocenter assembly.</text>
</comment>
<keyword evidence="3 5" id="KW-0533">Nickel</keyword>
<dbReference type="InterPro" id="IPR004029">
    <property type="entry name" value="UreE_N"/>
</dbReference>
<evidence type="ECO:0000256" key="2">
    <source>
        <dbReference type="ARBA" id="ARBA00022490"/>
    </source>
</evidence>
<dbReference type="Gene3D" id="2.60.260.20">
    <property type="entry name" value="Urease metallochaperone UreE, N-terminal domain"/>
    <property type="match status" value="1"/>
</dbReference>
<dbReference type="SUPFAM" id="SSF69737">
    <property type="entry name" value="Urease metallochaperone UreE, C-terminal domain"/>
    <property type="match status" value="1"/>
</dbReference>
<keyword evidence="9" id="KW-1185">Reference proteome</keyword>
<dbReference type="GO" id="GO:0006457">
    <property type="term" value="P:protein folding"/>
    <property type="evidence" value="ECO:0007669"/>
    <property type="project" value="InterPro"/>
</dbReference>
<dbReference type="SUPFAM" id="SSF69287">
    <property type="entry name" value="Urease metallochaperone UreE, N-terminal domain"/>
    <property type="match status" value="1"/>
</dbReference>
<reference evidence="8 9" key="1">
    <citation type="submission" date="2012-06" db="EMBL/GenBank/DDBJ databases">
        <title>Complete sequence of Thiocystis violascens DSM 198.</title>
        <authorList>
            <consortium name="US DOE Joint Genome Institute"/>
            <person name="Lucas S."/>
            <person name="Han J."/>
            <person name="Lapidus A."/>
            <person name="Cheng J.-F."/>
            <person name="Goodwin L."/>
            <person name="Pitluck S."/>
            <person name="Peters L."/>
            <person name="Ovchinnikova G."/>
            <person name="Teshima H."/>
            <person name="Detter J.C."/>
            <person name="Han C."/>
            <person name="Tapia R."/>
            <person name="Land M."/>
            <person name="Hauser L."/>
            <person name="Kyrpides N."/>
            <person name="Ivanova N."/>
            <person name="Pagani I."/>
            <person name="Vogl K."/>
            <person name="Liu Z."/>
            <person name="Frigaard N.-U."/>
            <person name="Bryant D."/>
            <person name="Woyke T."/>
        </authorList>
    </citation>
    <scope>NUCLEOTIDE SEQUENCE [LARGE SCALE GENOMIC DNA]</scope>
    <source>
        <strain evidence="9">ATCC 17096 / DSM 198 / 6111</strain>
    </source>
</reference>
<evidence type="ECO:0000256" key="4">
    <source>
        <dbReference type="ARBA" id="ARBA00023186"/>
    </source>
</evidence>
<dbReference type="GO" id="GO:0051082">
    <property type="term" value="F:unfolded protein binding"/>
    <property type="evidence" value="ECO:0007669"/>
    <property type="project" value="UniProtKB-UniRule"/>
</dbReference>
<evidence type="ECO:0000256" key="6">
    <source>
        <dbReference type="SAM" id="MobiDB-lite"/>
    </source>
</evidence>
<comment type="subcellular location">
    <subcellularLocation>
        <location evidence="1 5">Cytoplasm</location>
    </subcellularLocation>
</comment>
<dbReference type="GO" id="GO:0019627">
    <property type="term" value="P:urea metabolic process"/>
    <property type="evidence" value="ECO:0007669"/>
    <property type="project" value="InterPro"/>
</dbReference>
<dbReference type="Pfam" id="PF02814">
    <property type="entry name" value="UreE_N"/>
    <property type="match status" value="1"/>
</dbReference>
<dbReference type="InterPro" id="IPR036118">
    <property type="entry name" value="UreE_N_sf"/>
</dbReference>
<dbReference type="HOGENOM" id="CLU_093757_2_0_6"/>
<proteinExistence type="inferred from homology"/>
<sequence length="155" mass="16984">MIRFIRKLAGPPPEALALTINLTWEQRQHSRLLVALDDGREVGLLLPRGTPLRDGDVLQAEDGQAARVVAAPETLSCVDCPDALSLARAAYHLGNRHVPVQIDSNGLRYPHDHVLDDLVRGLGLAVRIEEQPFEPEPGAYRSGASGHSHHRHADH</sequence>
<keyword evidence="2 5" id="KW-0963">Cytoplasm</keyword>
<evidence type="ECO:0000259" key="7">
    <source>
        <dbReference type="SMART" id="SM00988"/>
    </source>
</evidence>
<name>I3YAL7_THIV6</name>
<dbReference type="AlphaFoldDB" id="I3YAL7"/>
<dbReference type="CDD" id="cd00571">
    <property type="entry name" value="UreE"/>
    <property type="match status" value="1"/>
</dbReference>
<dbReference type="RefSeq" id="WP_014778489.1">
    <property type="nucleotide sequence ID" value="NC_018012.1"/>
</dbReference>
<dbReference type="HAMAP" id="MF_00822">
    <property type="entry name" value="UreE"/>
    <property type="match status" value="1"/>
</dbReference>
<dbReference type="GO" id="GO:0016151">
    <property type="term" value="F:nickel cation binding"/>
    <property type="evidence" value="ECO:0007669"/>
    <property type="project" value="UniProtKB-UniRule"/>
</dbReference>
<evidence type="ECO:0000256" key="3">
    <source>
        <dbReference type="ARBA" id="ARBA00022596"/>
    </source>
</evidence>
<feature type="region of interest" description="Disordered" evidence="6">
    <location>
        <begin position="133"/>
        <end position="155"/>
    </location>
</feature>
<dbReference type="EMBL" id="CP003154">
    <property type="protein sequence ID" value="AFL74035.1"/>
    <property type="molecule type" value="Genomic_DNA"/>
</dbReference>
<dbReference type="InterPro" id="IPR012406">
    <property type="entry name" value="UreE"/>
</dbReference>
<comment type="similarity">
    <text evidence="5">Belongs to the UreE family.</text>
</comment>
<dbReference type="Gene3D" id="3.30.70.790">
    <property type="entry name" value="UreE, C-terminal domain"/>
    <property type="match status" value="1"/>
</dbReference>
<protein>
    <recommendedName>
        <fullName evidence="5">Urease accessory protein UreE</fullName>
    </recommendedName>
</protein>
<dbReference type="InterPro" id="IPR007864">
    <property type="entry name" value="UreE_C_dom"/>
</dbReference>
<evidence type="ECO:0000313" key="9">
    <source>
        <dbReference type="Proteomes" id="UP000006062"/>
    </source>
</evidence>
<dbReference type="Proteomes" id="UP000006062">
    <property type="component" value="Chromosome"/>
</dbReference>
<dbReference type="Pfam" id="PF05194">
    <property type="entry name" value="UreE_C"/>
    <property type="match status" value="1"/>
</dbReference>
<dbReference type="STRING" id="765911.Thivi_2082"/>